<dbReference type="PANTHER" id="PTHR36530:SF1">
    <property type="entry name" value="AMOEBIASIN-1"/>
    <property type="match status" value="1"/>
</dbReference>
<keyword evidence="5" id="KW-1185">Reference proteome</keyword>
<dbReference type="OrthoDB" id="5506354at2"/>
<proteinExistence type="predicted"/>
<evidence type="ECO:0000259" key="3">
    <source>
        <dbReference type="Pfam" id="PF09394"/>
    </source>
</evidence>
<evidence type="ECO:0000256" key="2">
    <source>
        <dbReference type="ARBA" id="ARBA00022704"/>
    </source>
</evidence>
<dbReference type="SUPFAM" id="SSF141066">
    <property type="entry name" value="ICP-like"/>
    <property type="match status" value="1"/>
</dbReference>
<keyword evidence="1" id="KW-0646">Protease inhibitor</keyword>
<protein>
    <recommendedName>
        <fullName evidence="3">Proteinase inhibitor I42 chagasin domain-containing protein</fullName>
    </recommendedName>
</protein>
<dbReference type="GO" id="GO:0004869">
    <property type="term" value="F:cysteine-type endopeptidase inhibitor activity"/>
    <property type="evidence" value="ECO:0007669"/>
    <property type="project" value="UniProtKB-KW"/>
</dbReference>
<dbReference type="EMBL" id="NQWI01000034">
    <property type="protein sequence ID" value="PDW03298.1"/>
    <property type="molecule type" value="Genomic_DNA"/>
</dbReference>
<dbReference type="Proteomes" id="UP000220527">
    <property type="component" value="Unassembled WGS sequence"/>
</dbReference>
<gene>
    <name evidence="4" type="ORF">CJ255_09640</name>
</gene>
<evidence type="ECO:0000313" key="4">
    <source>
        <dbReference type="EMBL" id="PDW03298.1"/>
    </source>
</evidence>
<reference evidence="5" key="1">
    <citation type="submission" date="2017-08" db="EMBL/GenBank/DDBJ databases">
        <authorList>
            <person name="Grouzdev D.S."/>
            <person name="Gaisin V.A."/>
            <person name="Rysina M.S."/>
            <person name="Gorlenko V.M."/>
        </authorList>
    </citation>
    <scope>NUCLEOTIDE SEQUENCE [LARGE SCALE GENOMIC DNA]</scope>
    <source>
        <strain evidence="5">Kir15-3F</strain>
    </source>
</reference>
<accession>A0A2A6RKA3</accession>
<keyword evidence="2" id="KW-0789">Thiol protease inhibitor</keyword>
<organism evidence="4 5">
    <name type="scientific">Candidatus Viridilinea mediisalina</name>
    <dbReference type="NCBI Taxonomy" id="2024553"/>
    <lineage>
        <taxon>Bacteria</taxon>
        <taxon>Bacillati</taxon>
        <taxon>Chloroflexota</taxon>
        <taxon>Chloroflexia</taxon>
        <taxon>Chloroflexales</taxon>
        <taxon>Chloroflexineae</taxon>
        <taxon>Oscillochloridaceae</taxon>
        <taxon>Candidatus Viridilinea</taxon>
    </lineage>
</organism>
<name>A0A2A6RKA3_9CHLR</name>
<comment type="caution">
    <text evidence="4">The sequence shown here is derived from an EMBL/GenBank/DDBJ whole genome shotgun (WGS) entry which is preliminary data.</text>
</comment>
<dbReference type="PANTHER" id="PTHR36530">
    <property type="entry name" value="INHIBITOR OF CYSTEINE PEPTIDASE"/>
    <property type="match status" value="1"/>
</dbReference>
<dbReference type="Gene3D" id="2.60.40.2020">
    <property type="match status" value="1"/>
</dbReference>
<dbReference type="InterPro" id="IPR036331">
    <property type="entry name" value="Chagasin-like_sf"/>
</dbReference>
<dbReference type="AlphaFoldDB" id="A0A2A6RKA3"/>
<dbReference type="InterPro" id="IPR018990">
    <property type="entry name" value="Prot_inh_I42_chagasin"/>
</dbReference>
<sequence>MCLFVTIGLCIRAVNATSTGELMLTQVDNGHHVVLRGQQTLVVQLEAQPATGFIWELVALDATLVRTFGPAEFHAAPKLGASSIQTLRFQAIAAGETILRLHYGRSPQRYV</sequence>
<dbReference type="Pfam" id="PF09394">
    <property type="entry name" value="Inhibitor_I42"/>
    <property type="match status" value="1"/>
</dbReference>
<dbReference type="InterPro" id="IPR052781">
    <property type="entry name" value="Cys_protease_inhibitor_I42"/>
</dbReference>
<evidence type="ECO:0000256" key="1">
    <source>
        <dbReference type="ARBA" id="ARBA00022690"/>
    </source>
</evidence>
<evidence type="ECO:0000313" key="5">
    <source>
        <dbReference type="Proteomes" id="UP000220527"/>
    </source>
</evidence>
<feature type="domain" description="Proteinase inhibitor I42 chagasin" evidence="3">
    <location>
        <begin position="37"/>
        <end position="106"/>
    </location>
</feature>